<accession>A0AAP2GL87</accession>
<dbReference type="EMBL" id="JAHESC010000063">
    <property type="protein sequence ID" value="MBT1690350.1"/>
    <property type="molecule type" value="Genomic_DNA"/>
</dbReference>
<comment type="caution">
    <text evidence="2">The sequence shown here is derived from an EMBL/GenBank/DDBJ whole genome shotgun (WGS) entry which is preliminary data.</text>
</comment>
<proteinExistence type="predicted"/>
<evidence type="ECO:0000313" key="2">
    <source>
        <dbReference type="EMBL" id="MBT1690350.1"/>
    </source>
</evidence>
<dbReference type="InterPro" id="IPR008023">
    <property type="entry name" value="DUF748"/>
</dbReference>
<dbReference type="AlphaFoldDB" id="A0AAP2GL87"/>
<dbReference type="Pfam" id="PF05359">
    <property type="entry name" value="DUF748"/>
    <property type="match status" value="1"/>
</dbReference>
<sequence>MKTKRVSHGKNRRVWKILLAVVIGLVVVRLILPYVVLHYANKTLATMKGYYGHIDDIDLALIRGAYRMDSIYLNRVDTATQKQTEFFAASAIDLSIEWKALLHGSIVGELVFEQPMIRFTKDKVEPTDVRNDSTDFRKLLDDFMPLRVNRFQVDNGRIRYIDEYSKPPVDIVMTNTNILALNLRNSYDSAVVLPATVRADADIYDGSLDFNMKINPLADDPTFDLNAEVKNTNLVKLNEFFQAYAKIDVNKGRFGLYTEVAAKEGQFNGYVKPLIQDLDVLGKEDRDDNIFRKMWEAVAGGVGEIFENQRKDQVATKIQFQGNLKNPRTSTWSAIINVLENAFIQAIQPSIDYEINLASVDSEKEEKKGFLAKAFGGGDDDTGKNDKSKEDKKAERKKKREEKKREREERREAKKEAGNNDRPI</sequence>
<protein>
    <submittedName>
        <fullName evidence="2">DUF748 domain-containing protein</fullName>
    </submittedName>
</protein>
<gene>
    <name evidence="2" type="ORF">KK078_27540</name>
</gene>
<evidence type="ECO:0000313" key="3">
    <source>
        <dbReference type="Proteomes" id="UP001319180"/>
    </source>
</evidence>
<feature type="compositionally biased region" description="Basic and acidic residues" evidence="1">
    <location>
        <begin position="381"/>
        <end position="394"/>
    </location>
</feature>
<organism evidence="2 3">
    <name type="scientific">Dawidia soli</name>
    <dbReference type="NCBI Taxonomy" id="2782352"/>
    <lineage>
        <taxon>Bacteria</taxon>
        <taxon>Pseudomonadati</taxon>
        <taxon>Bacteroidota</taxon>
        <taxon>Cytophagia</taxon>
        <taxon>Cytophagales</taxon>
        <taxon>Chryseotaleaceae</taxon>
        <taxon>Dawidia</taxon>
    </lineage>
</organism>
<dbReference type="RefSeq" id="WP_254093570.1">
    <property type="nucleotide sequence ID" value="NZ_JAHESC010000063.1"/>
</dbReference>
<evidence type="ECO:0000256" key="1">
    <source>
        <dbReference type="SAM" id="MobiDB-lite"/>
    </source>
</evidence>
<feature type="region of interest" description="Disordered" evidence="1">
    <location>
        <begin position="371"/>
        <end position="424"/>
    </location>
</feature>
<dbReference type="Proteomes" id="UP001319180">
    <property type="component" value="Unassembled WGS sequence"/>
</dbReference>
<reference evidence="2 3" key="1">
    <citation type="submission" date="2021-05" db="EMBL/GenBank/DDBJ databases">
        <title>A Polyphasic approach of four new species of the genus Ohtaekwangia: Ohtaekwangia histidinii sp. nov., Ohtaekwangia cretensis sp. nov., Ohtaekwangia indiensis sp. nov., Ohtaekwangia reichenbachii sp. nov. from diverse environment.</title>
        <authorList>
            <person name="Octaviana S."/>
        </authorList>
    </citation>
    <scope>NUCLEOTIDE SEQUENCE [LARGE SCALE GENOMIC DNA]</scope>
    <source>
        <strain evidence="2 3">PWU37</strain>
    </source>
</reference>
<feature type="compositionally biased region" description="Basic and acidic residues" evidence="1">
    <location>
        <begin position="403"/>
        <end position="424"/>
    </location>
</feature>
<name>A0AAP2GL87_9BACT</name>
<keyword evidence="3" id="KW-1185">Reference proteome</keyword>